<sequence>MSTSNESIIKAVEQDGITKYVVVATVTLSVYEYLIRLDSEIRYLWNRTTKFTTAKALFFLCRYFPFLSFLALYVYVVTTKFDKSNCLAGIRVNACFVYIQFAVTIMVLFKRTSAVWGGTRWVSTLLIFVYIVSALSAAVSTILYMRGVTFKDIRIEAEGCVFVFGNDLLWISLAILFFCENLGFLLLVAKSVLHIRATKDILPYHGSRTRNILVIMVQDGIGYFAFSLACTAANLAFLKHVAANLHGFFFIFQGAIQNILCARLLVHIKAVSEAQSSVIGTSSATAVSVYYRHGHGITTNIVFQIGDSDGVRGDGVRGT</sequence>
<dbReference type="AlphaFoldDB" id="A0A0H2RFY2"/>
<feature type="transmembrane region" description="Helical" evidence="1">
    <location>
        <begin position="121"/>
        <end position="144"/>
    </location>
</feature>
<feature type="transmembrane region" description="Helical" evidence="1">
    <location>
        <begin position="213"/>
        <end position="237"/>
    </location>
</feature>
<name>A0A0H2RFY2_9AGAM</name>
<dbReference type="OrthoDB" id="2958007at2759"/>
<dbReference type="InParanoid" id="A0A0H2RFY2"/>
<feature type="transmembrane region" description="Helical" evidence="1">
    <location>
        <begin position="17"/>
        <end position="35"/>
    </location>
</feature>
<dbReference type="InterPro" id="IPR045340">
    <property type="entry name" value="DUF6533"/>
</dbReference>
<reference evidence="3 4" key="1">
    <citation type="submission" date="2015-04" db="EMBL/GenBank/DDBJ databases">
        <title>Complete genome sequence of Schizopora paradoxa KUC8140, a cosmopolitan wood degrader in East Asia.</title>
        <authorList>
            <consortium name="DOE Joint Genome Institute"/>
            <person name="Min B."/>
            <person name="Park H."/>
            <person name="Jang Y."/>
            <person name="Kim J.-J."/>
            <person name="Kim K.H."/>
            <person name="Pangilinan J."/>
            <person name="Lipzen A."/>
            <person name="Riley R."/>
            <person name="Grigoriev I.V."/>
            <person name="Spatafora J.W."/>
            <person name="Choi I.-G."/>
        </authorList>
    </citation>
    <scope>NUCLEOTIDE SEQUENCE [LARGE SCALE GENOMIC DNA]</scope>
    <source>
        <strain evidence="3 4">KUC8140</strain>
    </source>
</reference>
<keyword evidence="4" id="KW-1185">Reference proteome</keyword>
<feature type="transmembrane region" description="Helical" evidence="1">
    <location>
        <begin position="56"/>
        <end position="76"/>
    </location>
</feature>
<keyword evidence="1" id="KW-0472">Membrane</keyword>
<feature type="transmembrane region" description="Helical" evidence="1">
    <location>
        <begin position="243"/>
        <end position="266"/>
    </location>
</feature>
<evidence type="ECO:0000259" key="2">
    <source>
        <dbReference type="Pfam" id="PF20151"/>
    </source>
</evidence>
<dbReference type="Pfam" id="PF20151">
    <property type="entry name" value="DUF6533"/>
    <property type="match status" value="1"/>
</dbReference>
<feature type="domain" description="DUF6533" evidence="2">
    <location>
        <begin position="20"/>
        <end position="67"/>
    </location>
</feature>
<accession>A0A0H2RFY2</accession>
<gene>
    <name evidence="3" type="ORF">SCHPADRAFT_942828</name>
</gene>
<organism evidence="3 4">
    <name type="scientific">Schizopora paradoxa</name>
    <dbReference type="NCBI Taxonomy" id="27342"/>
    <lineage>
        <taxon>Eukaryota</taxon>
        <taxon>Fungi</taxon>
        <taxon>Dikarya</taxon>
        <taxon>Basidiomycota</taxon>
        <taxon>Agaricomycotina</taxon>
        <taxon>Agaricomycetes</taxon>
        <taxon>Hymenochaetales</taxon>
        <taxon>Schizoporaceae</taxon>
        <taxon>Schizopora</taxon>
    </lineage>
</organism>
<proteinExistence type="predicted"/>
<feature type="transmembrane region" description="Helical" evidence="1">
    <location>
        <begin position="168"/>
        <end position="193"/>
    </location>
</feature>
<evidence type="ECO:0000313" key="4">
    <source>
        <dbReference type="Proteomes" id="UP000053477"/>
    </source>
</evidence>
<keyword evidence="1" id="KW-0812">Transmembrane</keyword>
<dbReference type="EMBL" id="KQ086026">
    <property type="protein sequence ID" value="KLO10452.1"/>
    <property type="molecule type" value="Genomic_DNA"/>
</dbReference>
<protein>
    <recommendedName>
        <fullName evidence="2">DUF6533 domain-containing protein</fullName>
    </recommendedName>
</protein>
<evidence type="ECO:0000256" key="1">
    <source>
        <dbReference type="SAM" id="Phobius"/>
    </source>
</evidence>
<evidence type="ECO:0000313" key="3">
    <source>
        <dbReference type="EMBL" id="KLO10452.1"/>
    </source>
</evidence>
<dbReference type="Proteomes" id="UP000053477">
    <property type="component" value="Unassembled WGS sequence"/>
</dbReference>
<keyword evidence="1" id="KW-1133">Transmembrane helix</keyword>
<feature type="transmembrane region" description="Helical" evidence="1">
    <location>
        <begin position="88"/>
        <end position="109"/>
    </location>
</feature>